<dbReference type="InterPro" id="IPR029044">
    <property type="entry name" value="Nucleotide-diphossugar_trans"/>
</dbReference>
<feature type="domain" description="Glycosyltransferase 2-like" evidence="5">
    <location>
        <begin position="189"/>
        <end position="279"/>
    </location>
</feature>
<dbReference type="EMBL" id="MGHL01000007">
    <property type="protein sequence ID" value="OGM69959.1"/>
    <property type="molecule type" value="Genomic_DNA"/>
</dbReference>
<accession>A0A1F8C294</accession>
<evidence type="ECO:0000256" key="1">
    <source>
        <dbReference type="ARBA" id="ARBA00006739"/>
    </source>
</evidence>
<keyword evidence="3" id="KW-0808">Transferase</keyword>
<dbReference type="PANTHER" id="PTHR43179:SF12">
    <property type="entry name" value="GALACTOFURANOSYLTRANSFERASE GLFT2"/>
    <property type="match status" value="1"/>
</dbReference>
<dbReference type="Pfam" id="PF13632">
    <property type="entry name" value="Glyco_trans_2_3"/>
    <property type="match status" value="1"/>
</dbReference>
<sequence>MPKIFIVILNWNQPKLTLETVESVSRLRVTGYGLRIVVVDNGSDDNSLAELRKLTRNAQHATPKQIELLINEKNLGYAGGNNVGIRYALKNGADWVLVVNNDVSVDKDLIIELLKVADKYPKVGVIGPKIYFAKGFEFYKKRYKKEDLGKILWYAGGEINWDHAWGSPRGADEVDRGQYDKVEETDYATGTAVLLNAKALKKVGFFYDKYFMYYEDTDLSVRMKRAGWKILFAPGAVVYHKVAQSSTIGGDLNDYFITRNRMYFGMLYAPFRTRLNLMKQAVFLLMGGRPPQKKAIFDYFVGRMGRGSWR</sequence>
<dbReference type="AlphaFoldDB" id="A0A1F8C294"/>
<dbReference type="Gene3D" id="3.90.550.10">
    <property type="entry name" value="Spore Coat Polysaccharide Biosynthesis Protein SpsA, Chain A"/>
    <property type="match status" value="1"/>
</dbReference>
<dbReference type="CDD" id="cd04186">
    <property type="entry name" value="GT_2_like_c"/>
    <property type="match status" value="1"/>
</dbReference>
<gene>
    <name evidence="6" type="ORF">A2975_05120</name>
</gene>
<evidence type="ECO:0000313" key="7">
    <source>
        <dbReference type="Proteomes" id="UP000178429"/>
    </source>
</evidence>
<proteinExistence type="inferred from homology"/>
<dbReference type="PANTHER" id="PTHR43179">
    <property type="entry name" value="RHAMNOSYLTRANSFERASE WBBL"/>
    <property type="match status" value="1"/>
</dbReference>
<dbReference type="SUPFAM" id="SSF53448">
    <property type="entry name" value="Nucleotide-diphospho-sugar transferases"/>
    <property type="match status" value="1"/>
</dbReference>
<reference evidence="6 7" key="1">
    <citation type="journal article" date="2016" name="Nat. Commun.">
        <title>Thousands of microbial genomes shed light on interconnected biogeochemical processes in an aquifer system.</title>
        <authorList>
            <person name="Anantharaman K."/>
            <person name="Brown C.T."/>
            <person name="Hug L.A."/>
            <person name="Sharon I."/>
            <person name="Castelle C.J."/>
            <person name="Probst A.J."/>
            <person name="Thomas B.C."/>
            <person name="Singh A."/>
            <person name="Wilkins M.J."/>
            <person name="Karaoz U."/>
            <person name="Brodie E.L."/>
            <person name="Williams K.H."/>
            <person name="Hubbard S.S."/>
            <person name="Banfield J.F."/>
        </authorList>
    </citation>
    <scope>NUCLEOTIDE SEQUENCE [LARGE SCALE GENOMIC DNA]</scope>
</reference>
<keyword evidence="2" id="KW-0328">Glycosyltransferase</keyword>
<dbReference type="STRING" id="1802525.A2975_05120"/>
<evidence type="ECO:0000313" key="6">
    <source>
        <dbReference type="EMBL" id="OGM69959.1"/>
    </source>
</evidence>
<organism evidence="6 7">
    <name type="scientific">Candidatus Woesebacteria bacterium RIFCSPLOWO2_01_FULL_44_14</name>
    <dbReference type="NCBI Taxonomy" id="1802525"/>
    <lineage>
        <taxon>Bacteria</taxon>
        <taxon>Candidatus Woeseibacteriota</taxon>
    </lineage>
</organism>
<dbReference type="Proteomes" id="UP000178429">
    <property type="component" value="Unassembled WGS sequence"/>
</dbReference>
<evidence type="ECO:0000256" key="2">
    <source>
        <dbReference type="ARBA" id="ARBA00022676"/>
    </source>
</evidence>
<dbReference type="Pfam" id="PF00535">
    <property type="entry name" value="Glycos_transf_2"/>
    <property type="match status" value="1"/>
</dbReference>
<evidence type="ECO:0000256" key="3">
    <source>
        <dbReference type="ARBA" id="ARBA00022679"/>
    </source>
</evidence>
<comment type="similarity">
    <text evidence="1">Belongs to the glycosyltransferase 2 family.</text>
</comment>
<feature type="domain" description="Glycosyltransferase 2-like" evidence="4">
    <location>
        <begin position="6"/>
        <end position="154"/>
    </location>
</feature>
<dbReference type="InterPro" id="IPR001173">
    <property type="entry name" value="Glyco_trans_2-like"/>
</dbReference>
<evidence type="ECO:0000259" key="5">
    <source>
        <dbReference type="Pfam" id="PF13632"/>
    </source>
</evidence>
<comment type="caution">
    <text evidence="6">The sequence shown here is derived from an EMBL/GenBank/DDBJ whole genome shotgun (WGS) entry which is preliminary data.</text>
</comment>
<name>A0A1F8C294_9BACT</name>
<dbReference type="GO" id="GO:0016757">
    <property type="term" value="F:glycosyltransferase activity"/>
    <property type="evidence" value="ECO:0007669"/>
    <property type="project" value="UniProtKB-KW"/>
</dbReference>
<evidence type="ECO:0000259" key="4">
    <source>
        <dbReference type="Pfam" id="PF00535"/>
    </source>
</evidence>
<protein>
    <recommendedName>
        <fullName evidence="4 5">Glycosyltransferase 2-like domain-containing protein</fullName>
    </recommendedName>
</protein>